<dbReference type="InterPro" id="IPR022546">
    <property type="entry name" value="Uncharacterised_Ycf68"/>
</dbReference>
<comment type="similarity">
    <text evidence="2">Belongs to the ycf68 family.</text>
</comment>
<evidence type="ECO:0000256" key="5">
    <source>
        <dbReference type="ARBA" id="ARBA00022640"/>
    </source>
</evidence>
<evidence type="ECO:0000256" key="1">
    <source>
        <dbReference type="ARBA" id="ARBA00004229"/>
    </source>
</evidence>
<dbReference type="Proteomes" id="UP001291623">
    <property type="component" value="Unassembled WGS sequence"/>
</dbReference>
<dbReference type="GO" id="GO:0009507">
    <property type="term" value="C:chloroplast"/>
    <property type="evidence" value="ECO:0007669"/>
    <property type="project" value="UniProtKB-SubCell"/>
</dbReference>
<evidence type="ECO:0000256" key="2">
    <source>
        <dbReference type="ARBA" id="ARBA00007638"/>
    </source>
</evidence>
<evidence type="ECO:0000313" key="6">
    <source>
        <dbReference type="EMBL" id="KAK4366510.1"/>
    </source>
</evidence>
<name>A0AAE1SAJ5_9SOLA</name>
<evidence type="ECO:0000256" key="3">
    <source>
        <dbReference type="ARBA" id="ARBA00021456"/>
    </source>
</evidence>
<dbReference type="Pfam" id="PF10839">
    <property type="entry name" value="DUF2647"/>
    <property type="match status" value="1"/>
</dbReference>
<keyword evidence="4" id="KW-0150">Chloroplast</keyword>
<comment type="subcellular location">
    <subcellularLocation>
        <location evidence="1">Plastid</location>
        <location evidence="1">Chloroplast</location>
    </subcellularLocation>
</comment>
<dbReference type="AlphaFoldDB" id="A0AAE1SAJ5"/>
<keyword evidence="7" id="KW-1185">Reference proteome</keyword>
<organism evidence="6 7">
    <name type="scientific">Anisodus tanguticus</name>
    <dbReference type="NCBI Taxonomy" id="243964"/>
    <lineage>
        <taxon>Eukaryota</taxon>
        <taxon>Viridiplantae</taxon>
        <taxon>Streptophyta</taxon>
        <taxon>Embryophyta</taxon>
        <taxon>Tracheophyta</taxon>
        <taxon>Spermatophyta</taxon>
        <taxon>Magnoliopsida</taxon>
        <taxon>eudicotyledons</taxon>
        <taxon>Gunneridae</taxon>
        <taxon>Pentapetalae</taxon>
        <taxon>asterids</taxon>
        <taxon>lamiids</taxon>
        <taxon>Solanales</taxon>
        <taxon>Solanaceae</taxon>
        <taxon>Solanoideae</taxon>
        <taxon>Hyoscyameae</taxon>
        <taxon>Anisodus</taxon>
    </lineage>
</organism>
<proteinExistence type="inferred from homology"/>
<protein>
    <recommendedName>
        <fullName evidence="3">Uncharacterized protein ycf68</fullName>
    </recommendedName>
</protein>
<dbReference type="EMBL" id="JAVYJV010000007">
    <property type="protein sequence ID" value="KAK4366510.1"/>
    <property type="molecule type" value="Genomic_DNA"/>
</dbReference>
<keyword evidence="5" id="KW-0934">Plastid</keyword>
<reference evidence="6" key="1">
    <citation type="submission" date="2023-12" db="EMBL/GenBank/DDBJ databases">
        <title>Genome assembly of Anisodus tanguticus.</title>
        <authorList>
            <person name="Wang Y.-J."/>
        </authorList>
    </citation>
    <scope>NUCLEOTIDE SEQUENCE</scope>
    <source>
        <strain evidence="6">KB-2021</strain>
        <tissue evidence="6">Leaf</tissue>
    </source>
</reference>
<evidence type="ECO:0000256" key="4">
    <source>
        <dbReference type="ARBA" id="ARBA00022528"/>
    </source>
</evidence>
<comment type="caution">
    <text evidence="6">The sequence shown here is derived from an EMBL/GenBank/DDBJ whole genome shotgun (WGS) entry which is preliminary data.</text>
</comment>
<accession>A0AAE1SAJ5</accession>
<gene>
    <name evidence="6" type="ORF">RND71_014390</name>
</gene>
<evidence type="ECO:0000313" key="7">
    <source>
        <dbReference type="Proteomes" id="UP001291623"/>
    </source>
</evidence>
<sequence>MRIDGAIRVRSNVDPTFDSLVGSGRGRIEMPIDDVGEGRFSAVCMVVFYLMITGREIDCNLFWLRTSITKISLHYLFSFRANSCRRGRAPVAVAVEIEVESFYKGVFLQGLWIGRARLEGSRATNQLTPEPRRSSKVITNRYALRTGRAYNDHNEERNIKEWENS</sequence>